<dbReference type="SMART" id="SM00382">
    <property type="entry name" value="AAA"/>
    <property type="match status" value="1"/>
</dbReference>
<comment type="caution">
    <text evidence="2">The sequence shown here is derived from an EMBL/GenBank/DDBJ whole genome shotgun (WGS) entry which is preliminary data.</text>
</comment>
<dbReference type="InterPro" id="IPR027417">
    <property type="entry name" value="P-loop_NTPase"/>
</dbReference>
<dbReference type="GO" id="GO:0016887">
    <property type="term" value="F:ATP hydrolysis activity"/>
    <property type="evidence" value="ECO:0007669"/>
    <property type="project" value="InterPro"/>
</dbReference>
<protein>
    <submittedName>
        <fullName evidence="2">ATPase family</fullName>
    </submittedName>
</protein>
<evidence type="ECO:0000313" key="2">
    <source>
        <dbReference type="EMBL" id="OPJ62436.1"/>
    </source>
</evidence>
<dbReference type="SUPFAM" id="SSF52540">
    <property type="entry name" value="P-loop containing nucleoside triphosphate hydrolases"/>
    <property type="match status" value="1"/>
</dbReference>
<dbReference type="InterPro" id="IPR003959">
    <property type="entry name" value="ATPase_AAA_core"/>
</dbReference>
<accession>A0A1V4IR74</accession>
<dbReference type="CDD" id="cd00009">
    <property type="entry name" value="AAA"/>
    <property type="match status" value="1"/>
</dbReference>
<sequence>MNFVDTLMTVKLTLDSGAVPLIVGETGIGKTALIKKLCSDLNYNFITIEGSLLKEGEIGGLPVVEDYSETINGKTVIRKRTVYAVHHKLKKIEDFLSEDKSKKVLLFIDEINRCEHAVQQELMNIILNREINGYILPDSTVIVAAMNPSNKYDNYLENQYQITEMDPAQENRFVWINMESNAENWIQWGTEQNERHIQNIHSDILQFISMFPQYLNRTDSNESTRATPRSWERVSKAYTAYENNKAAYTENILFNVIKGNIGSEIAQEFVNFTHERPEFIFDARDILVQNNISDRLLNALRHETHEKLFLFTINCLNLIEKEEENDELINRFAKLLQYYPSDLKLAIMKKIKTYNQKHIYDKFINNKDFVDAFFKIYI</sequence>
<reference evidence="2 3" key="1">
    <citation type="submission" date="2017-03" db="EMBL/GenBank/DDBJ databases">
        <title>Genome sequence of Clostridium oryzae DSM 28571.</title>
        <authorList>
            <person name="Poehlein A."/>
            <person name="Daniel R."/>
        </authorList>
    </citation>
    <scope>NUCLEOTIDE SEQUENCE [LARGE SCALE GENOMIC DNA]</scope>
    <source>
        <strain evidence="2 3">DSM 28571</strain>
    </source>
</reference>
<dbReference type="Proteomes" id="UP000190080">
    <property type="component" value="Unassembled WGS sequence"/>
</dbReference>
<dbReference type="Gene3D" id="3.40.50.300">
    <property type="entry name" value="P-loop containing nucleotide triphosphate hydrolases"/>
    <property type="match status" value="1"/>
</dbReference>
<evidence type="ECO:0000259" key="1">
    <source>
        <dbReference type="SMART" id="SM00382"/>
    </source>
</evidence>
<dbReference type="AlphaFoldDB" id="A0A1V4IR74"/>
<dbReference type="GO" id="GO:0005524">
    <property type="term" value="F:ATP binding"/>
    <property type="evidence" value="ECO:0007669"/>
    <property type="project" value="InterPro"/>
</dbReference>
<dbReference type="InterPro" id="IPR003593">
    <property type="entry name" value="AAA+_ATPase"/>
</dbReference>
<dbReference type="RefSeq" id="WP_079423468.1">
    <property type="nucleotide sequence ID" value="NZ_MZGV01000015.1"/>
</dbReference>
<feature type="domain" description="AAA+ ATPase" evidence="1">
    <location>
        <begin position="16"/>
        <end position="179"/>
    </location>
</feature>
<dbReference type="Pfam" id="PF00004">
    <property type="entry name" value="AAA"/>
    <property type="match status" value="1"/>
</dbReference>
<organism evidence="2 3">
    <name type="scientific">Clostridium oryzae</name>
    <dbReference type="NCBI Taxonomy" id="1450648"/>
    <lineage>
        <taxon>Bacteria</taxon>
        <taxon>Bacillati</taxon>
        <taxon>Bacillota</taxon>
        <taxon>Clostridia</taxon>
        <taxon>Eubacteriales</taxon>
        <taxon>Clostridiaceae</taxon>
        <taxon>Clostridium</taxon>
    </lineage>
</organism>
<keyword evidence="3" id="KW-1185">Reference proteome</keyword>
<dbReference type="STRING" id="1450648.CLORY_18050"/>
<gene>
    <name evidence="2" type="ORF">CLORY_18050</name>
</gene>
<dbReference type="EMBL" id="MZGV01000015">
    <property type="protein sequence ID" value="OPJ62436.1"/>
    <property type="molecule type" value="Genomic_DNA"/>
</dbReference>
<proteinExistence type="predicted"/>
<dbReference type="OrthoDB" id="40849at2"/>
<evidence type="ECO:0000313" key="3">
    <source>
        <dbReference type="Proteomes" id="UP000190080"/>
    </source>
</evidence>
<name>A0A1V4IR74_9CLOT</name>